<gene>
    <name evidence="9" type="ORF">I6U48_28445</name>
</gene>
<dbReference type="Pfam" id="PF00158">
    <property type="entry name" value="Sigma54_activat"/>
    <property type="match status" value="1"/>
</dbReference>
<keyword evidence="3" id="KW-0805">Transcription regulation</keyword>
<dbReference type="GO" id="GO:0006355">
    <property type="term" value="P:regulation of DNA-templated transcription"/>
    <property type="evidence" value="ECO:0007669"/>
    <property type="project" value="InterPro"/>
</dbReference>
<dbReference type="EMBL" id="JAEEGC010000209">
    <property type="protein sequence ID" value="MBV7276807.1"/>
    <property type="molecule type" value="Genomic_DNA"/>
</dbReference>
<dbReference type="Pfam" id="PF25601">
    <property type="entry name" value="AAA_lid_14"/>
    <property type="match status" value="1"/>
</dbReference>
<dbReference type="InterPro" id="IPR025944">
    <property type="entry name" value="Sigma_54_int_dom_CS"/>
</dbReference>
<dbReference type="GO" id="GO:0005524">
    <property type="term" value="F:ATP binding"/>
    <property type="evidence" value="ECO:0007669"/>
    <property type="project" value="UniProtKB-KW"/>
</dbReference>
<dbReference type="InterPro" id="IPR002197">
    <property type="entry name" value="HTH_Fis"/>
</dbReference>
<dbReference type="RefSeq" id="WP_218323886.1">
    <property type="nucleotide sequence ID" value="NZ_JAEEGC010000209.1"/>
</dbReference>
<dbReference type="InterPro" id="IPR013767">
    <property type="entry name" value="PAS_fold"/>
</dbReference>
<dbReference type="InterPro" id="IPR025662">
    <property type="entry name" value="Sigma_54_int_dom_ATP-bd_1"/>
</dbReference>
<dbReference type="PANTHER" id="PTHR32071:SF57">
    <property type="entry name" value="C4-DICARBOXYLATE TRANSPORT TRANSCRIPTIONAL REGULATORY PROTEIN DCTD"/>
    <property type="match status" value="1"/>
</dbReference>
<evidence type="ECO:0000259" key="8">
    <source>
        <dbReference type="PROSITE" id="PS50112"/>
    </source>
</evidence>
<dbReference type="AlphaFoldDB" id="A0A949TX09"/>
<evidence type="ECO:0000259" key="7">
    <source>
        <dbReference type="PROSITE" id="PS50045"/>
    </source>
</evidence>
<dbReference type="NCBIfam" id="TIGR00229">
    <property type="entry name" value="sensory_box"/>
    <property type="match status" value="1"/>
</dbReference>
<dbReference type="CDD" id="cd00009">
    <property type="entry name" value="AAA"/>
    <property type="match status" value="1"/>
</dbReference>
<evidence type="ECO:0000313" key="9">
    <source>
        <dbReference type="EMBL" id="MBV7276807.1"/>
    </source>
</evidence>
<dbReference type="Proteomes" id="UP000694308">
    <property type="component" value="Unassembled WGS sequence"/>
</dbReference>
<feature type="domain" description="Sigma-54 factor interaction" evidence="7">
    <location>
        <begin position="151"/>
        <end position="381"/>
    </location>
</feature>
<proteinExistence type="predicted"/>
<keyword evidence="1" id="KW-0547">Nucleotide-binding</keyword>
<keyword evidence="6" id="KW-0175">Coiled coil</keyword>
<dbReference type="CDD" id="cd00130">
    <property type="entry name" value="PAS"/>
    <property type="match status" value="1"/>
</dbReference>
<dbReference type="InterPro" id="IPR000014">
    <property type="entry name" value="PAS"/>
</dbReference>
<name>A0A949TX09_9CLOT</name>
<dbReference type="PROSITE" id="PS00688">
    <property type="entry name" value="SIGMA54_INTERACT_3"/>
    <property type="match status" value="1"/>
</dbReference>
<feature type="domain" description="PAS" evidence="8">
    <location>
        <begin position="20"/>
        <end position="56"/>
    </location>
</feature>
<feature type="coiled-coil region" evidence="6">
    <location>
        <begin position="117"/>
        <end position="144"/>
    </location>
</feature>
<dbReference type="InterPro" id="IPR003593">
    <property type="entry name" value="AAA+_ATPase"/>
</dbReference>
<organism evidence="9 10">
    <name type="scientific">Clostridium thailandense</name>
    <dbReference type="NCBI Taxonomy" id="2794346"/>
    <lineage>
        <taxon>Bacteria</taxon>
        <taxon>Bacillati</taxon>
        <taxon>Bacillota</taxon>
        <taxon>Clostridia</taxon>
        <taxon>Eubacteriales</taxon>
        <taxon>Clostridiaceae</taxon>
        <taxon>Clostridium</taxon>
    </lineage>
</organism>
<dbReference type="PROSITE" id="PS50045">
    <property type="entry name" value="SIGMA54_INTERACT_4"/>
    <property type="match status" value="1"/>
</dbReference>
<dbReference type="GO" id="GO:0043565">
    <property type="term" value="F:sequence-specific DNA binding"/>
    <property type="evidence" value="ECO:0007669"/>
    <property type="project" value="InterPro"/>
</dbReference>
<dbReference type="Pfam" id="PF00989">
    <property type="entry name" value="PAS"/>
    <property type="match status" value="1"/>
</dbReference>
<keyword evidence="10" id="KW-1185">Reference proteome</keyword>
<dbReference type="FunFam" id="3.40.50.300:FF:000006">
    <property type="entry name" value="DNA-binding transcriptional regulator NtrC"/>
    <property type="match status" value="1"/>
</dbReference>
<evidence type="ECO:0000256" key="4">
    <source>
        <dbReference type="ARBA" id="ARBA00023125"/>
    </source>
</evidence>
<comment type="caution">
    <text evidence="9">The sequence shown here is derived from an EMBL/GenBank/DDBJ whole genome shotgun (WGS) entry which is preliminary data.</text>
</comment>
<dbReference type="InterPro" id="IPR025943">
    <property type="entry name" value="Sigma_54_int_dom_ATP-bd_2"/>
</dbReference>
<sequence length="461" mass="52257">MENLNIDSIMNEIFETFCNLVVVDANGIIVYMNKMYSNLLGVAQEDAVGKHVTEVIPNTRLHIVAKTGVEEIGSLMTLYDTTKGEDITMVCNRIPIEENQKVIGVVAVTTLRDINEVESLHQEINRIKDENKKYKKQLDILKKNLNPLNKIIGKSECIRDVKRTIEDYAKSNLPVLITGETGVGKEVFANAIHQLSNRNMNNYVKINCAAIPKDLLESELFGYVEGAFSGAAKGGKMGKFELANNGTILLDEIGEMPLALQVKLLRILQEKELEKVGGLKSIKLDVRIICSTNQNIEDMVKNRTFREDLYYRINVIELPIPPLRERLDDIPLLCDFFIKRINKENDCRIEGVDQSVIELLNQHSWPGNVRELEHVVERATILCKRGIIQLNHCDFLVAKIRRTSNVGILENTLRDKKSNFEKEAIIEALKKTGGNKTKAAKLLNIDRSVLYNKIKKYNIEL</sequence>
<dbReference type="PROSITE" id="PS00676">
    <property type="entry name" value="SIGMA54_INTERACT_2"/>
    <property type="match status" value="1"/>
</dbReference>
<keyword evidence="4" id="KW-0238">DNA-binding</keyword>
<evidence type="ECO:0000256" key="1">
    <source>
        <dbReference type="ARBA" id="ARBA00022741"/>
    </source>
</evidence>
<dbReference type="SMART" id="SM00382">
    <property type="entry name" value="AAA"/>
    <property type="match status" value="1"/>
</dbReference>
<dbReference type="InterPro" id="IPR002078">
    <property type="entry name" value="Sigma_54_int"/>
</dbReference>
<protein>
    <submittedName>
        <fullName evidence="9">Sigma 54-interacting transcriptional regulator</fullName>
    </submittedName>
</protein>
<keyword evidence="5" id="KW-0804">Transcription</keyword>
<dbReference type="Pfam" id="PF02954">
    <property type="entry name" value="HTH_8"/>
    <property type="match status" value="1"/>
</dbReference>
<evidence type="ECO:0000256" key="3">
    <source>
        <dbReference type="ARBA" id="ARBA00023015"/>
    </source>
</evidence>
<keyword evidence="2" id="KW-0067">ATP-binding</keyword>
<dbReference type="PROSITE" id="PS00675">
    <property type="entry name" value="SIGMA54_INTERACT_1"/>
    <property type="match status" value="1"/>
</dbReference>
<reference evidence="9" key="1">
    <citation type="submission" date="2020-12" db="EMBL/GenBank/DDBJ databases">
        <title>Clostridium thailandense sp. nov., a novel acetogenic bacterium isolated from peat land soil in Thailand.</title>
        <authorList>
            <person name="Chaikitkaew S."/>
            <person name="Birkeland N.K."/>
        </authorList>
    </citation>
    <scope>NUCLEOTIDE SEQUENCE</scope>
    <source>
        <strain evidence="9">PL3</strain>
    </source>
</reference>
<evidence type="ECO:0000256" key="6">
    <source>
        <dbReference type="SAM" id="Coils"/>
    </source>
</evidence>
<accession>A0A949TX09</accession>
<dbReference type="PROSITE" id="PS50112">
    <property type="entry name" value="PAS"/>
    <property type="match status" value="1"/>
</dbReference>
<evidence type="ECO:0000256" key="5">
    <source>
        <dbReference type="ARBA" id="ARBA00023163"/>
    </source>
</evidence>
<evidence type="ECO:0000256" key="2">
    <source>
        <dbReference type="ARBA" id="ARBA00022840"/>
    </source>
</evidence>
<dbReference type="InterPro" id="IPR058031">
    <property type="entry name" value="AAA_lid_NorR"/>
</dbReference>
<dbReference type="PANTHER" id="PTHR32071">
    <property type="entry name" value="TRANSCRIPTIONAL REGULATORY PROTEIN"/>
    <property type="match status" value="1"/>
</dbReference>
<evidence type="ECO:0000313" key="10">
    <source>
        <dbReference type="Proteomes" id="UP000694308"/>
    </source>
</evidence>